<keyword evidence="5" id="KW-0175">Coiled coil</keyword>
<dbReference type="EMBL" id="CAJVPI010000283">
    <property type="protein sequence ID" value="CAG8513171.1"/>
    <property type="molecule type" value="Genomic_DNA"/>
</dbReference>
<dbReference type="PROSITE" id="PS51999">
    <property type="entry name" value="ZF_GRF"/>
    <property type="match status" value="1"/>
</dbReference>
<dbReference type="Proteomes" id="UP000789739">
    <property type="component" value="Unassembled WGS sequence"/>
</dbReference>
<feature type="region of interest" description="Disordered" evidence="6">
    <location>
        <begin position="81"/>
        <end position="112"/>
    </location>
</feature>
<dbReference type="AlphaFoldDB" id="A0A9N9A0U8"/>
<gene>
    <name evidence="8" type="ORF">PBRASI_LOCUS3222</name>
</gene>
<reference evidence="8" key="1">
    <citation type="submission" date="2021-06" db="EMBL/GenBank/DDBJ databases">
        <authorList>
            <person name="Kallberg Y."/>
            <person name="Tangrot J."/>
            <person name="Rosling A."/>
        </authorList>
    </citation>
    <scope>NUCLEOTIDE SEQUENCE</scope>
    <source>
        <strain evidence="8">BR232B</strain>
    </source>
</reference>
<evidence type="ECO:0000256" key="6">
    <source>
        <dbReference type="SAM" id="MobiDB-lite"/>
    </source>
</evidence>
<evidence type="ECO:0000256" key="3">
    <source>
        <dbReference type="ARBA" id="ARBA00022833"/>
    </source>
</evidence>
<dbReference type="InterPro" id="IPR010666">
    <property type="entry name" value="Znf_GRF"/>
</dbReference>
<name>A0A9N9A0U8_9GLOM</name>
<evidence type="ECO:0000256" key="5">
    <source>
        <dbReference type="SAM" id="Coils"/>
    </source>
</evidence>
<dbReference type="GO" id="GO:0008270">
    <property type="term" value="F:zinc ion binding"/>
    <property type="evidence" value="ECO:0007669"/>
    <property type="project" value="UniProtKB-KW"/>
</dbReference>
<organism evidence="8 9">
    <name type="scientific">Paraglomus brasilianum</name>
    <dbReference type="NCBI Taxonomy" id="144538"/>
    <lineage>
        <taxon>Eukaryota</taxon>
        <taxon>Fungi</taxon>
        <taxon>Fungi incertae sedis</taxon>
        <taxon>Mucoromycota</taxon>
        <taxon>Glomeromycotina</taxon>
        <taxon>Glomeromycetes</taxon>
        <taxon>Paraglomerales</taxon>
        <taxon>Paraglomeraceae</taxon>
        <taxon>Paraglomus</taxon>
    </lineage>
</organism>
<feature type="compositionally biased region" description="Basic and acidic residues" evidence="6">
    <location>
        <begin position="91"/>
        <end position="100"/>
    </location>
</feature>
<evidence type="ECO:0000259" key="7">
    <source>
        <dbReference type="PROSITE" id="PS51999"/>
    </source>
</evidence>
<protein>
    <submittedName>
        <fullName evidence="8">8705_t:CDS:1</fullName>
    </submittedName>
</protein>
<evidence type="ECO:0000256" key="2">
    <source>
        <dbReference type="ARBA" id="ARBA00022771"/>
    </source>
</evidence>
<accession>A0A9N9A0U8</accession>
<keyword evidence="3" id="KW-0862">Zinc</keyword>
<evidence type="ECO:0000313" key="9">
    <source>
        <dbReference type="Proteomes" id="UP000789739"/>
    </source>
</evidence>
<proteinExistence type="predicted"/>
<keyword evidence="2 4" id="KW-0863">Zinc-finger</keyword>
<evidence type="ECO:0000313" key="8">
    <source>
        <dbReference type="EMBL" id="CAG8513171.1"/>
    </source>
</evidence>
<keyword evidence="1" id="KW-0479">Metal-binding</keyword>
<evidence type="ECO:0000256" key="4">
    <source>
        <dbReference type="PROSITE-ProRule" id="PRU01343"/>
    </source>
</evidence>
<evidence type="ECO:0000256" key="1">
    <source>
        <dbReference type="ARBA" id="ARBA00022723"/>
    </source>
</evidence>
<feature type="coiled-coil region" evidence="5">
    <location>
        <begin position="186"/>
        <end position="234"/>
    </location>
</feature>
<sequence>MVSEYRITTSQSLVHSSGMGQVNDTADNNKFCYCGVAASLRRVTADTCNKGRLFWGCHKIGTDFDNRCKFFEWAKENIIEESPISPPKAPKSLEGRKRAVDEDEAEEGGAREWGEEACVAAETLSPLPKSRRITAPTELVDLTTPPRTPQITSSSDQRTTLSLTYHSQTSFNPPVASTSSVPTDLLAQLQEALRQRELLAARYRKERDEARERLQELKLRSEQSMRESELVQRENGILRRELDVRQRENSLLERRLSVIRTDKRSNQRTRI</sequence>
<keyword evidence="9" id="KW-1185">Reference proteome</keyword>
<dbReference type="OrthoDB" id="10375376at2759"/>
<feature type="domain" description="GRF-type" evidence="7">
    <location>
        <begin position="32"/>
        <end position="77"/>
    </location>
</feature>
<comment type="caution">
    <text evidence="8">The sequence shown here is derived from an EMBL/GenBank/DDBJ whole genome shotgun (WGS) entry which is preliminary data.</text>
</comment>